<dbReference type="InterPro" id="IPR006603">
    <property type="entry name" value="PQ-loop_rpt"/>
</dbReference>
<sequence>MTLLGVIAGVCTSISFIPQAIQTIKTKQTEGISLITYIMFVIGVFSWVIYGALNGDIAVLLTNIVTLMPCSIILYLKLQAVNGVNKKETERS</sequence>
<evidence type="ECO:0000313" key="7">
    <source>
        <dbReference type="Proteomes" id="UP000195080"/>
    </source>
</evidence>
<keyword evidence="7" id="KW-1185">Reference proteome</keyword>
<evidence type="ECO:0000256" key="1">
    <source>
        <dbReference type="ARBA" id="ARBA00004141"/>
    </source>
</evidence>
<keyword evidence="3 5" id="KW-1133">Transmembrane helix</keyword>
<dbReference type="Gene3D" id="1.20.1280.290">
    <property type="match status" value="1"/>
</dbReference>
<evidence type="ECO:0000256" key="5">
    <source>
        <dbReference type="SAM" id="Phobius"/>
    </source>
</evidence>
<feature type="transmembrane region" description="Helical" evidence="5">
    <location>
        <begin position="57"/>
        <end position="76"/>
    </location>
</feature>
<keyword evidence="4 5" id="KW-0472">Membrane</keyword>
<keyword evidence="2 5" id="KW-0812">Transmembrane</keyword>
<dbReference type="SMART" id="SM00679">
    <property type="entry name" value="CTNS"/>
    <property type="match status" value="1"/>
</dbReference>
<dbReference type="Pfam" id="PF04193">
    <property type="entry name" value="PQ-loop"/>
    <property type="match status" value="1"/>
</dbReference>
<dbReference type="NCBIfam" id="NF037968">
    <property type="entry name" value="SemiSWEET_2"/>
    <property type="match status" value="1"/>
</dbReference>
<evidence type="ECO:0008006" key="8">
    <source>
        <dbReference type="Google" id="ProtNLM"/>
    </source>
</evidence>
<proteinExistence type="predicted"/>
<comment type="subcellular location">
    <subcellularLocation>
        <location evidence="1">Membrane</location>
        <topology evidence="1">Multi-pass membrane protein</topology>
    </subcellularLocation>
</comment>
<dbReference type="InterPro" id="IPR047662">
    <property type="entry name" value="SemiSWEET"/>
</dbReference>
<reference evidence="7" key="1">
    <citation type="submission" date="2017-05" db="EMBL/GenBank/DDBJ databases">
        <title>The Genome Sequence of EEnterococcus faecalis 9F2_4866.</title>
        <authorList>
            <consortium name="The Broad Institute Genomics Platform"/>
            <consortium name="The Broad Institute Genomic Center for Infectious Diseases"/>
            <person name="Earl A."/>
            <person name="Manson A."/>
            <person name="Schwartman J."/>
            <person name="Gilmore M."/>
            <person name="Abouelleil A."/>
            <person name="Cao P."/>
            <person name="Chapman S."/>
            <person name="Cusick C."/>
            <person name="Shea T."/>
            <person name="Young S."/>
            <person name="Neafsey D."/>
            <person name="Nusbaum C."/>
            <person name="Birren B."/>
        </authorList>
    </citation>
    <scope>NUCLEOTIDE SEQUENCE [LARGE SCALE GENOMIC DNA]</scope>
    <source>
        <strain evidence="7">12C11_DIV0727</strain>
    </source>
</reference>
<accession>A0ABZ2TAA5</accession>
<evidence type="ECO:0000256" key="2">
    <source>
        <dbReference type="ARBA" id="ARBA00022692"/>
    </source>
</evidence>
<feature type="transmembrane region" description="Helical" evidence="5">
    <location>
        <begin position="32"/>
        <end position="50"/>
    </location>
</feature>
<gene>
    <name evidence="6" type="ORF">A5866_003399</name>
</gene>
<dbReference type="EMBL" id="CP147248">
    <property type="protein sequence ID" value="WYJ88269.1"/>
    <property type="molecule type" value="Genomic_DNA"/>
</dbReference>
<evidence type="ECO:0000256" key="3">
    <source>
        <dbReference type="ARBA" id="ARBA00022989"/>
    </source>
</evidence>
<dbReference type="Proteomes" id="UP000195080">
    <property type="component" value="Chromosome"/>
</dbReference>
<name>A0ABZ2TAA5_9ENTE</name>
<organism evidence="6 7">
    <name type="scientific">Candidatus Enterococcus lemimoniae</name>
    <dbReference type="NCBI Taxonomy" id="1834167"/>
    <lineage>
        <taxon>Bacteria</taxon>
        <taxon>Bacillati</taxon>
        <taxon>Bacillota</taxon>
        <taxon>Bacilli</taxon>
        <taxon>Lactobacillales</taxon>
        <taxon>Enterococcaceae</taxon>
        <taxon>Enterococcus</taxon>
    </lineage>
</organism>
<dbReference type="RefSeq" id="WP_339099704.1">
    <property type="nucleotide sequence ID" value="NZ_CP147248.1"/>
</dbReference>
<evidence type="ECO:0000256" key="4">
    <source>
        <dbReference type="ARBA" id="ARBA00023136"/>
    </source>
</evidence>
<evidence type="ECO:0000313" key="6">
    <source>
        <dbReference type="EMBL" id="WYJ88269.1"/>
    </source>
</evidence>
<protein>
    <recommendedName>
        <fullName evidence="8">Glutathione synthetase</fullName>
    </recommendedName>
</protein>